<dbReference type="PANTHER" id="PTHR13832">
    <property type="entry name" value="PROTEIN PHOSPHATASE 2C"/>
    <property type="match status" value="1"/>
</dbReference>
<name>A0A401Q507_SCYTO</name>
<organism evidence="3 4">
    <name type="scientific">Scyliorhinus torazame</name>
    <name type="common">Cloudy catshark</name>
    <name type="synonym">Catulus torazame</name>
    <dbReference type="NCBI Taxonomy" id="75743"/>
    <lineage>
        <taxon>Eukaryota</taxon>
        <taxon>Metazoa</taxon>
        <taxon>Chordata</taxon>
        <taxon>Craniata</taxon>
        <taxon>Vertebrata</taxon>
        <taxon>Chondrichthyes</taxon>
        <taxon>Elasmobranchii</taxon>
        <taxon>Galeomorphii</taxon>
        <taxon>Galeoidea</taxon>
        <taxon>Carcharhiniformes</taxon>
        <taxon>Scyliorhinidae</taxon>
        <taxon>Scyliorhinus</taxon>
    </lineage>
</organism>
<comment type="caution">
    <text evidence="3">The sequence shown here is derived from an EMBL/GenBank/DDBJ whole genome shotgun (WGS) entry which is preliminary data.</text>
</comment>
<dbReference type="Proteomes" id="UP000288216">
    <property type="component" value="Unassembled WGS sequence"/>
</dbReference>
<dbReference type="InterPro" id="IPR036457">
    <property type="entry name" value="PPM-type-like_dom_sf"/>
</dbReference>
<evidence type="ECO:0000256" key="1">
    <source>
        <dbReference type="ARBA" id="ARBA00006702"/>
    </source>
</evidence>
<evidence type="ECO:0000259" key="2">
    <source>
        <dbReference type="PROSITE" id="PS51746"/>
    </source>
</evidence>
<dbReference type="PANTHER" id="PTHR13832:SF837">
    <property type="entry name" value="PROTEIN PHOSPHATASE 2C-LIKE DOMAIN-CONTAINING PROTEIN 1"/>
    <property type="match status" value="1"/>
</dbReference>
<gene>
    <name evidence="3" type="ORF">scyTo_0018121</name>
</gene>
<comment type="similarity">
    <text evidence="1">Belongs to the PP2C family.</text>
</comment>
<dbReference type="PROSITE" id="PS51746">
    <property type="entry name" value="PPM_2"/>
    <property type="match status" value="1"/>
</dbReference>
<evidence type="ECO:0000313" key="4">
    <source>
        <dbReference type="Proteomes" id="UP000288216"/>
    </source>
</evidence>
<sequence length="282" mass="31540">MRHHRALHRTLHMLQYRAGSRPVSLLSLRLRRHCIIAKKIRSKKFSPLDLQNIDFAYEMVKSNRLHNWPYFIENPIVCNEELPLPLRLPSTACVKSLGIWQDRNALWKTQMEDAYVFTDCYGGRSNAWFIGVFDGFHGKAAAQFTSKDLPALILEQLVRAGHPYTLSTKQRAQLLIHNPLFHPGTTPPSPVASQSKGANDHSYASIHVAFAKAFWKMDKVLLLGRNESSNVRWSGCTVATCLLEPASSPPRSTSGVDGSSAQSLLEDNVCEIGTLHIANAGR</sequence>
<dbReference type="GO" id="GO:0004722">
    <property type="term" value="F:protein serine/threonine phosphatase activity"/>
    <property type="evidence" value="ECO:0007669"/>
    <property type="project" value="InterPro"/>
</dbReference>
<protein>
    <recommendedName>
        <fullName evidence="2">PPM-type phosphatase domain-containing protein</fullName>
    </recommendedName>
</protein>
<proteinExistence type="inferred from homology"/>
<feature type="domain" description="PPM-type phosphatase" evidence="2">
    <location>
        <begin position="96"/>
        <end position="282"/>
    </location>
</feature>
<dbReference type="STRING" id="75743.A0A401Q507"/>
<dbReference type="Gene3D" id="3.60.40.10">
    <property type="entry name" value="PPM-type phosphatase domain"/>
    <property type="match status" value="1"/>
</dbReference>
<dbReference type="InterPro" id="IPR015655">
    <property type="entry name" value="PP2C"/>
</dbReference>
<dbReference type="OrthoDB" id="343114at2759"/>
<keyword evidence="4" id="KW-1185">Reference proteome</keyword>
<dbReference type="InterPro" id="IPR001932">
    <property type="entry name" value="PPM-type_phosphatase-like_dom"/>
</dbReference>
<dbReference type="SUPFAM" id="SSF81606">
    <property type="entry name" value="PP2C-like"/>
    <property type="match status" value="1"/>
</dbReference>
<dbReference type="EMBL" id="BFAA01012326">
    <property type="protein sequence ID" value="GCB80442.1"/>
    <property type="molecule type" value="Genomic_DNA"/>
</dbReference>
<evidence type="ECO:0000313" key="3">
    <source>
        <dbReference type="EMBL" id="GCB80442.1"/>
    </source>
</evidence>
<dbReference type="OMA" id="DEHFASS"/>
<accession>A0A401Q507</accession>
<dbReference type="AlphaFoldDB" id="A0A401Q507"/>
<reference evidence="3 4" key="1">
    <citation type="journal article" date="2018" name="Nat. Ecol. Evol.">
        <title>Shark genomes provide insights into elasmobranch evolution and the origin of vertebrates.</title>
        <authorList>
            <person name="Hara Y"/>
            <person name="Yamaguchi K"/>
            <person name="Onimaru K"/>
            <person name="Kadota M"/>
            <person name="Koyanagi M"/>
            <person name="Keeley SD"/>
            <person name="Tatsumi K"/>
            <person name="Tanaka K"/>
            <person name="Motone F"/>
            <person name="Kageyama Y"/>
            <person name="Nozu R"/>
            <person name="Adachi N"/>
            <person name="Nishimura O"/>
            <person name="Nakagawa R"/>
            <person name="Tanegashima C"/>
            <person name="Kiyatake I"/>
            <person name="Matsumoto R"/>
            <person name="Murakumo K"/>
            <person name="Nishida K"/>
            <person name="Terakita A"/>
            <person name="Kuratani S"/>
            <person name="Sato K"/>
            <person name="Hyodo S Kuraku.S."/>
        </authorList>
    </citation>
    <scope>NUCLEOTIDE SEQUENCE [LARGE SCALE GENOMIC DNA]</scope>
</reference>